<evidence type="ECO:0000256" key="2">
    <source>
        <dbReference type="SAM" id="MobiDB-lite"/>
    </source>
</evidence>
<evidence type="ECO:0000259" key="3">
    <source>
        <dbReference type="PROSITE" id="PS50030"/>
    </source>
</evidence>
<dbReference type="SMART" id="SM00165">
    <property type="entry name" value="UBA"/>
    <property type="match status" value="3"/>
</dbReference>
<dbReference type="PANTHER" id="PTHR12948:SF3">
    <property type="entry name" value="NEDD8 ULTIMATE BUSTER 1"/>
    <property type="match status" value="1"/>
</dbReference>
<evidence type="ECO:0000259" key="4">
    <source>
        <dbReference type="PROSITE" id="PS50053"/>
    </source>
</evidence>
<feature type="domain" description="UBA" evidence="3">
    <location>
        <begin position="368"/>
        <end position="408"/>
    </location>
</feature>
<dbReference type="SUPFAM" id="SSF46934">
    <property type="entry name" value="UBA-like"/>
    <property type="match status" value="3"/>
</dbReference>
<dbReference type="InterPro" id="IPR033864">
    <property type="entry name" value="UBA2_scUBP14-like"/>
</dbReference>
<dbReference type="InterPro" id="IPR039749">
    <property type="entry name" value="NUB1"/>
</dbReference>
<dbReference type="GO" id="GO:2000058">
    <property type="term" value="P:regulation of ubiquitin-dependent protein catabolic process"/>
    <property type="evidence" value="ECO:0007669"/>
    <property type="project" value="TreeGrafter"/>
</dbReference>
<evidence type="ECO:0000256" key="1">
    <source>
        <dbReference type="SAM" id="Coils"/>
    </source>
</evidence>
<dbReference type="KEGG" id="bbel:109465399"/>
<dbReference type="Proteomes" id="UP000515135">
    <property type="component" value="Unplaced"/>
</dbReference>
<dbReference type="InterPro" id="IPR058666">
    <property type="entry name" value="SASH1/NUB1_homeodomain"/>
</dbReference>
<name>A0A6P4YHC6_BRABE</name>
<dbReference type="Gene3D" id="1.25.40.10">
    <property type="entry name" value="Tetratricopeptide repeat domain"/>
    <property type="match status" value="1"/>
</dbReference>
<keyword evidence="1" id="KW-0175">Coiled coil</keyword>
<dbReference type="InterPro" id="IPR011990">
    <property type="entry name" value="TPR-like_helical_dom_sf"/>
</dbReference>
<dbReference type="InterPro" id="IPR041207">
    <property type="entry name" value="NUB1_ubiquitin-like_dom"/>
</dbReference>
<reference evidence="6" key="1">
    <citation type="submission" date="2025-08" db="UniProtKB">
        <authorList>
            <consortium name="RefSeq"/>
        </authorList>
    </citation>
    <scope>IDENTIFICATION</scope>
    <source>
        <tissue evidence="6">Gonad</tissue>
    </source>
</reference>
<dbReference type="CDD" id="cd14298">
    <property type="entry name" value="UBA2_scUBP14_like"/>
    <property type="match status" value="1"/>
</dbReference>
<sequence>MSSLQTEEVQRQLRQVLNRDKVKLWESPYSREDGTADQIPQNLILKYSEELRLSQDVVAANMEELRLHAVRKLASRRKFQTSGIATLKVKLAGKGNLKCSSFEVETTLQILGKDFKKLLSEKCGLTADHLKPIAVGRVIKDDVPLSSQHIANNAQVLVICLSESEAEAQQREEQMSKVRRAREGAELLANSLAGDDDMDHDGHQYGLQIADQSGRALQIPREEKRALTVAMALNERGKAALKRKQYGEALLLLLEADREFQQCRSEILQAVDNYAVLCLDIVWCYLCLKNVTSLPDAENRLQKCEQLFHKSYGNNLERLTTVKGSSGQEKALFVRLHLLQGVVFFHQGRRNQAVAELAKADAFLRQLQVDESKLTELMTMGFSSAEARLGLRACSNNVQAAVTHIMQKQEERREIKKKEREERRQKKLARKLGKTASGDWVKVDLYDALVNMGFPRGGAVAALQQTNNNIQQAIQVLQDQPELLTLPDPDPSPVSITDEMLAQLVSLGFDPEMSRRALQSCQGVAQRAIDMLLQSGGVLPEVSSASSSSSASSGSSTSSSSTTPSSSSSSSDASPAKSPEELQREKEAYEELASDLADQEDYLDLTLEEESVFLQEYRALLESTLSF</sequence>
<dbReference type="CDD" id="cd17062">
    <property type="entry name" value="Ubl_NUB1"/>
    <property type="match status" value="1"/>
</dbReference>
<dbReference type="SUPFAM" id="SSF54236">
    <property type="entry name" value="Ubiquitin-like"/>
    <property type="match status" value="1"/>
</dbReference>
<dbReference type="PROSITE" id="PS50053">
    <property type="entry name" value="UBIQUITIN_2"/>
    <property type="match status" value="1"/>
</dbReference>
<dbReference type="Pfam" id="PF18037">
    <property type="entry name" value="Ubiquitin_5"/>
    <property type="match status" value="1"/>
</dbReference>
<dbReference type="Pfam" id="PF00627">
    <property type="entry name" value="UBA"/>
    <property type="match status" value="3"/>
</dbReference>
<feature type="domain" description="Ubiquitin-like" evidence="4">
    <location>
        <begin position="85"/>
        <end position="159"/>
    </location>
</feature>
<protein>
    <submittedName>
        <fullName evidence="6">NEDD8 ultimate buster 1-like</fullName>
    </submittedName>
</protein>
<gene>
    <name evidence="6" type="primary">LOC109465399</name>
</gene>
<organism evidence="5 6">
    <name type="scientific">Branchiostoma belcheri</name>
    <name type="common">Amphioxus</name>
    <dbReference type="NCBI Taxonomy" id="7741"/>
    <lineage>
        <taxon>Eukaryota</taxon>
        <taxon>Metazoa</taxon>
        <taxon>Chordata</taxon>
        <taxon>Cephalochordata</taxon>
        <taxon>Leptocardii</taxon>
        <taxon>Amphioxiformes</taxon>
        <taxon>Branchiostomatidae</taxon>
        <taxon>Branchiostoma</taxon>
    </lineage>
</organism>
<evidence type="ECO:0000313" key="6">
    <source>
        <dbReference type="RefSeq" id="XP_019618182.1"/>
    </source>
</evidence>
<dbReference type="InterPro" id="IPR015940">
    <property type="entry name" value="UBA"/>
</dbReference>
<proteinExistence type="predicted"/>
<dbReference type="GeneID" id="109465399"/>
<dbReference type="SUPFAM" id="SSF48452">
    <property type="entry name" value="TPR-like"/>
    <property type="match status" value="1"/>
</dbReference>
<feature type="compositionally biased region" description="Low complexity" evidence="2">
    <location>
        <begin position="543"/>
        <end position="577"/>
    </location>
</feature>
<dbReference type="CDD" id="cd14291">
    <property type="entry name" value="UBA1_NUB1_like"/>
    <property type="match status" value="1"/>
</dbReference>
<dbReference type="PROSITE" id="PS50030">
    <property type="entry name" value="UBA"/>
    <property type="match status" value="3"/>
</dbReference>
<feature type="domain" description="UBA" evidence="3">
    <location>
        <begin position="495"/>
        <end position="535"/>
    </location>
</feature>
<dbReference type="InterPro" id="IPR009060">
    <property type="entry name" value="UBA-like_sf"/>
</dbReference>
<dbReference type="Gene3D" id="1.10.8.10">
    <property type="entry name" value="DNA helicase RuvA subunit, C-terminal domain"/>
    <property type="match status" value="3"/>
</dbReference>
<dbReference type="RefSeq" id="XP_019618182.1">
    <property type="nucleotide sequence ID" value="XM_019762623.1"/>
</dbReference>
<feature type="region of interest" description="Disordered" evidence="2">
    <location>
        <begin position="543"/>
        <end position="595"/>
    </location>
</feature>
<accession>A0A6P4YHC6</accession>
<dbReference type="Gene3D" id="3.10.20.90">
    <property type="entry name" value="Phosphatidylinositol 3-kinase Catalytic Subunit, Chain A, domain 1"/>
    <property type="match status" value="1"/>
</dbReference>
<feature type="coiled-coil region" evidence="1">
    <location>
        <begin position="401"/>
        <end position="428"/>
    </location>
</feature>
<dbReference type="InterPro" id="IPR029071">
    <property type="entry name" value="Ubiquitin-like_domsf"/>
</dbReference>
<dbReference type="AlphaFoldDB" id="A0A6P4YHC6"/>
<feature type="domain" description="UBA" evidence="3">
    <location>
        <begin position="449"/>
        <end position="480"/>
    </location>
</feature>
<dbReference type="OrthoDB" id="434245at2759"/>
<dbReference type="CDD" id="cd14270">
    <property type="entry name" value="UBA"/>
    <property type="match status" value="1"/>
</dbReference>
<keyword evidence="5" id="KW-1185">Reference proteome</keyword>
<dbReference type="PANTHER" id="PTHR12948">
    <property type="entry name" value="NEDD8 ULTIMATE BUSTER-1 BS4 PROTEIN"/>
    <property type="match status" value="1"/>
</dbReference>
<dbReference type="Pfam" id="PF26285">
    <property type="entry name" value="SASH1_Homeodomain"/>
    <property type="match status" value="1"/>
</dbReference>
<feature type="compositionally biased region" description="Basic and acidic residues" evidence="2">
    <location>
        <begin position="578"/>
        <end position="589"/>
    </location>
</feature>
<evidence type="ECO:0000313" key="5">
    <source>
        <dbReference type="Proteomes" id="UP000515135"/>
    </source>
</evidence>
<dbReference type="InterPro" id="IPR000626">
    <property type="entry name" value="Ubiquitin-like_dom"/>
</dbReference>